<comment type="caution">
    <text evidence="9">The sequence shown here is derived from an EMBL/GenBank/DDBJ whole genome shotgun (WGS) entry which is preliminary data.</text>
</comment>
<evidence type="ECO:0000256" key="4">
    <source>
        <dbReference type="ARBA" id="ARBA00023002"/>
    </source>
</evidence>
<keyword evidence="2 7" id="KW-0349">Heme</keyword>
<evidence type="ECO:0000256" key="2">
    <source>
        <dbReference type="ARBA" id="ARBA00022617"/>
    </source>
</evidence>
<reference evidence="9" key="1">
    <citation type="submission" date="2023-03" db="EMBL/GenBank/DDBJ databases">
        <title>Massive genome expansion in bonnet fungi (Mycena s.s.) driven by repeated elements and novel gene families across ecological guilds.</title>
        <authorList>
            <consortium name="Lawrence Berkeley National Laboratory"/>
            <person name="Harder C.B."/>
            <person name="Miyauchi S."/>
            <person name="Viragh M."/>
            <person name="Kuo A."/>
            <person name="Thoen E."/>
            <person name="Andreopoulos B."/>
            <person name="Lu D."/>
            <person name="Skrede I."/>
            <person name="Drula E."/>
            <person name="Henrissat B."/>
            <person name="Morin E."/>
            <person name="Kohler A."/>
            <person name="Barry K."/>
            <person name="LaButti K."/>
            <person name="Morin E."/>
            <person name="Salamov A."/>
            <person name="Lipzen A."/>
            <person name="Mereny Z."/>
            <person name="Hegedus B."/>
            <person name="Baldrian P."/>
            <person name="Stursova M."/>
            <person name="Weitz H."/>
            <person name="Taylor A."/>
            <person name="Grigoriev I.V."/>
            <person name="Nagy L.G."/>
            <person name="Martin F."/>
            <person name="Kauserud H."/>
        </authorList>
    </citation>
    <scope>NUCLEOTIDE SEQUENCE</scope>
    <source>
        <strain evidence="9">CBHHK188m</strain>
    </source>
</reference>
<dbReference type="InterPro" id="IPR017972">
    <property type="entry name" value="Cyt_P450_CS"/>
</dbReference>
<name>A0AAD7JN59_9AGAR</name>
<keyword evidence="4 8" id="KW-0560">Oxidoreductase</keyword>
<dbReference type="Gene3D" id="1.10.630.10">
    <property type="entry name" value="Cytochrome P450"/>
    <property type="match status" value="1"/>
</dbReference>
<accession>A0AAD7JN59</accession>
<dbReference type="EMBL" id="JARJLG010000034">
    <property type="protein sequence ID" value="KAJ7765939.1"/>
    <property type="molecule type" value="Genomic_DNA"/>
</dbReference>
<dbReference type="PRINTS" id="PR00463">
    <property type="entry name" value="EP450I"/>
</dbReference>
<evidence type="ECO:0000256" key="6">
    <source>
        <dbReference type="ARBA" id="ARBA00023033"/>
    </source>
</evidence>
<evidence type="ECO:0000256" key="5">
    <source>
        <dbReference type="ARBA" id="ARBA00023004"/>
    </source>
</evidence>
<evidence type="ECO:0000313" key="10">
    <source>
        <dbReference type="Proteomes" id="UP001215280"/>
    </source>
</evidence>
<dbReference type="InterPro" id="IPR001128">
    <property type="entry name" value="Cyt_P450"/>
</dbReference>
<sequence length="482" mass="55132">MRPLLHPLGLGALFPTSWWNPGLFWIWEWRRTSFFHQTHDVISMVPLLVGAPCYYTSSPDVMKQLLNNELKTYSMKPNWLTSTLLLWGDNLFSANGDMWKRHRRILAPAFTAKTYTLVASETAAACEEMIIAEGWDAMDSMVIEDFNRLPLKLGLMIIARCGFGLRLPWKSEPNGEHGLDLEYALRYVARTRYARVRLPPWIYKLRLQRVDAFDRVWKTLDSFMHEFLRARQTELVATPGEDGQSGDIFSRLVAAMDSEGRLGLDEQEMIGNAFMLMFGGHETTAAALATTMGFLAIHQQEQETAYSEIVNTIPPTRDPAPNDFSKMPHLLACFHESLRIFPAAMLITREMTEDVPIKVRSPAEEIMVLKKGSLMIIEMIAVHRNPRFFPDPEKYRPSRWYGVADPDLSMFGVGPRACIGKRFGQTMAISFLTFLLRDWKVDVTLLPGESRAEYEQRVMGKARRVGFAFGCESLSLKFTRRK</sequence>
<evidence type="ECO:0000256" key="1">
    <source>
        <dbReference type="ARBA" id="ARBA00010617"/>
    </source>
</evidence>
<dbReference type="InterPro" id="IPR050196">
    <property type="entry name" value="Cytochrome_P450_Monoox"/>
</dbReference>
<evidence type="ECO:0000256" key="7">
    <source>
        <dbReference type="PIRSR" id="PIRSR602401-1"/>
    </source>
</evidence>
<organism evidence="9 10">
    <name type="scientific">Mycena maculata</name>
    <dbReference type="NCBI Taxonomy" id="230809"/>
    <lineage>
        <taxon>Eukaryota</taxon>
        <taxon>Fungi</taxon>
        <taxon>Dikarya</taxon>
        <taxon>Basidiomycota</taxon>
        <taxon>Agaricomycotina</taxon>
        <taxon>Agaricomycetes</taxon>
        <taxon>Agaricomycetidae</taxon>
        <taxon>Agaricales</taxon>
        <taxon>Marasmiineae</taxon>
        <taxon>Mycenaceae</taxon>
        <taxon>Mycena</taxon>
    </lineage>
</organism>
<dbReference type="GO" id="GO:0016705">
    <property type="term" value="F:oxidoreductase activity, acting on paired donors, with incorporation or reduction of molecular oxygen"/>
    <property type="evidence" value="ECO:0007669"/>
    <property type="project" value="InterPro"/>
</dbReference>
<dbReference type="AlphaFoldDB" id="A0AAD7JN59"/>
<evidence type="ECO:0000256" key="8">
    <source>
        <dbReference type="RuleBase" id="RU000461"/>
    </source>
</evidence>
<feature type="binding site" description="axial binding residue" evidence="7">
    <location>
        <position position="418"/>
    </location>
    <ligand>
        <name>heme</name>
        <dbReference type="ChEBI" id="CHEBI:30413"/>
    </ligand>
    <ligandPart>
        <name>Fe</name>
        <dbReference type="ChEBI" id="CHEBI:18248"/>
    </ligandPart>
</feature>
<dbReference type="PANTHER" id="PTHR24291">
    <property type="entry name" value="CYTOCHROME P450 FAMILY 4"/>
    <property type="match status" value="1"/>
</dbReference>
<dbReference type="PRINTS" id="PR00385">
    <property type="entry name" value="P450"/>
</dbReference>
<dbReference type="GO" id="GO:0004497">
    <property type="term" value="F:monooxygenase activity"/>
    <property type="evidence" value="ECO:0007669"/>
    <property type="project" value="UniProtKB-KW"/>
</dbReference>
<keyword evidence="5 7" id="KW-0408">Iron</keyword>
<dbReference type="PANTHER" id="PTHR24291:SF50">
    <property type="entry name" value="BIFUNCTIONAL ALBAFLAVENONE MONOOXYGENASE_TERPENE SYNTHASE"/>
    <property type="match status" value="1"/>
</dbReference>
<gene>
    <name evidence="9" type="ORF">DFH07DRAFT_1014537</name>
</gene>
<keyword evidence="10" id="KW-1185">Reference proteome</keyword>
<keyword evidence="6 8" id="KW-0503">Monooxygenase</keyword>
<dbReference type="InterPro" id="IPR036396">
    <property type="entry name" value="Cyt_P450_sf"/>
</dbReference>
<protein>
    <submittedName>
        <fullName evidence="9">Cytochrome P450</fullName>
    </submittedName>
</protein>
<dbReference type="InterPro" id="IPR002401">
    <property type="entry name" value="Cyt_P450_E_grp-I"/>
</dbReference>
<evidence type="ECO:0000313" key="9">
    <source>
        <dbReference type="EMBL" id="KAJ7765939.1"/>
    </source>
</evidence>
<dbReference type="Pfam" id="PF00067">
    <property type="entry name" value="p450"/>
    <property type="match status" value="1"/>
</dbReference>
<keyword evidence="3 7" id="KW-0479">Metal-binding</keyword>
<dbReference type="Proteomes" id="UP001215280">
    <property type="component" value="Unassembled WGS sequence"/>
</dbReference>
<evidence type="ECO:0000256" key="3">
    <source>
        <dbReference type="ARBA" id="ARBA00022723"/>
    </source>
</evidence>
<dbReference type="PROSITE" id="PS00086">
    <property type="entry name" value="CYTOCHROME_P450"/>
    <property type="match status" value="1"/>
</dbReference>
<comment type="cofactor">
    <cofactor evidence="7">
        <name>heme</name>
        <dbReference type="ChEBI" id="CHEBI:30413"/>
    </cofactor>
</comment>
<dbReference type="GO" id="GO:0020037">
    <property type="term" value="F:heme binding"/>
    <property type="evidence" value="ECO:0007669"/>
    <property type="project" value="InterPro"/>
</dbReference>
<proteinExistence type="inferred from homology"/>
<comment type="similarity">
    <text evidence="1 8">Belongs to the cytochrome P450 family.</text>
</comment>
<dbReference type="SUPFAM" id="SSF48264">
    <property type="entry name" value="Cytochrome P450"/>
    <property type="match status" value="1"/>
</dbReference>
<dbReference type="GO" id="GO:0005506">
    <property type="term" value="F:iron ion binding"/>
    <property type="evidence" value="ECO:0007669"/>
    <property type="project" value="InterPro"/>
</dbReference>